<keyword evidence="5" id="KW-0496">Mitochondrion</keyword>
<keyword evidence="4" id="KW-0689">Ribosomal protein</keyword>
<protein>
    <recommendedName>
        <fullName evidence="7">Small ribosomal subunit protein mS29</fullName>
    </recommendedName>
</protein>
<comment type="similarity">
    <text evidence="2">Belongs to the mitochondrion-specific ribosomal protein mS29 family.</text>
</comment>
<proteinExistence type="inferred from homology"/>
<dbReference type="EMBL" id="JBFXLQ010000090">
    <property type="protein sequence ID" value="KAL2860679.1"/>
    <property type="molecule type" value="Genomic_DNA"/>
</dbReference>
<keyword evidence="10" id="KW-1185">Reference proteome</keyword>
<reference evidence="9 10" key="1">
    <citation type="submission" date="2024-07" db="EMBL/GenBank/DDBJ databases">
        <title>Section-level genome sequencing and comparative genomics of Aspergillus sections Usti and Cavernicolus.</title>
        <authorList>
            <consortium name="Lawrence Berkeley National Laboratory"/>
            <person name="Nybo J.L."/>
            <person name="Vesth T.C."/>
            <person name="Theobald S."/>
            <person name="Frisvad J.C."/>
            <person name="Larsen T.O."/>
            <person name="Kjaerboelling I."/>
            <person name="Rothschild-Mancinelli K."/>
            <person name="Lyhne E.K."/>
            <person name="Kogle M.E."/>
            <person name="Barry K."/>
            <person name="Clum A."/>
            <person name="Na H."/>
            <person name="Ledsgaard L."/>
            <person name="Lin J."/>
            <person name="Lipzen A."/>
            <person name="Kuo A."/>
            <person name="Riley R."/>
            <person name="Mondo S."/>
            <person name="Labutti K."/>
            <person name="Haridas S."/>
            <person name="Pangalinan J."/>
            <person name="Salamov A.A."/>
            <person name="Simmons B.A."/>
            <person name="Magnuson J.K."/>
            <person name="Chen J."/>
            <person name="Drula E."/>
            <person name="Henrissat B."/>
            <person name="Wiebenga A."/>
            <person name="Lubbers R.J."/>
            <person name="Gomes A.C."/>
            <person name="Macurrencykelacurrency M.R."/>
            <person name="Stajich J."/>
            <person name="Grigoriev I.V."/>
            <person name="Mortensen U.H."/>
            <person name="De Vries R.P."/>
            <person name="Baker S.E."/>
            <person name="Andersen M.R."/>
        </authorList>
    </citation>
    <scope>NUCLEOTIDE SEQUENCE [LARGE SCALE GENOMIC DNA]</scope>
    <source>
        <strain evidence="9 10">CBS 449.75</strain>
    </source>
</reference>
<evidence type="ECO:0000256" key="2">
    <source>
        <dbReference type="ARBA" id="ARBA00009863"/>
    </source>
</evidence>
<dbReference type="InterPro" id="IPR019368">
    <property type="entry name" value="Ribosomal_mS29"/>
</dbReference>
<dbReference type="PANTHER" id="PTHR12810:SF0">
    <property type="entry name" value="SMALL RIBOSOMAL SUBUNIT PROTEIN MS29"/>
    <property type="match status" value="1"/>
</dbReference>
<evidence type="ECO:0000256" key="8">
    <source>
        <dbReference type="SAM" id="MobiDB-lite"/>
    </source>
</evidence>
<feature type="region of interest" description="Disordered" evidence="8">
    <location>
        <begin position="48"/>
        <end position="80"/>
    </location>
</feature>
<feature type="compositionally biased region" description="Basic and acidic residues" evidence="8">
    <location>
        <begin position="70"/>
        <end position="80"/>
    </location>
</feature>
<gene>
    <name evidence="9" type="ORF">BJX67DRAFT_334722</name>
</gene>
<evidence type="ECO:0000256" key="7">
    <source>
        <dbReference type="ARBA" id="ARBA00035140"/>
    </source>
</evidence>
<evidence type="ECO:0000313" key="10">
    <source>
        <dbReference type="Proteomes" id="UP001610432"/>
    </source>
</evidence>
<evidence type="ECO:0000256" key="1">
    <source>
        <dbReference type="ARBA" id="ARBA00004173"/>
    </source>
</evidence>
<dbReference type="RefSeq" id="XP_070880573.1">
    <property type="nucleotide sequence ID" value="XM_071027566.1"/>
</dbReference>
<organism evidence="9 10">
    <name type="scientific">Aspergillus lucknowensis</name>
    <dbReference type="NCBI Taxonomy" id="176173"/>
    <lineage>
        <taxon>Eukaryota</taxon>
        <taxon>Fungi</taxon>
        <taxon>Dikarya</taxon>
        <taxon>Ascomycota</taxon>
        <taxon>Pezizomycotina</taxon>
        <taxon>Eurotiomycetes</taxon>
        <taxon>Eurotiomycetidae</taxon>
        <taxon>Eurotiales</taxon>
        <taxon>Aspergillaceae</taxon>
        <taxon>Aspergillus</taxon>
        <taxon>Aspergillus subgen. Nidulantes</taxon>
    </lineage>
</organism>
<evidence type="ECO:0000256" key="4">
    <source>
        <dbReference type="ARBA" id="ARBA00022980"/>
    </source>
</evidence>
<accession>A0ABR4L821</accession>
<keyword evidence="6" id="KW-0687">Ribonucleoprotein</keyword>
<dbReference type="GeneID" id="98142638"/>
<name>A0ABR4L821_9EURO</name>
<dbReference type="PANTHER" id="PTHR12810">
    <property type="entry name" value="MITOCHONDRIAL 28S RIBOSOMAL PROTEIN S29"/>
    <property type="match status" value="1"/>
</dbReference>
<evidence type="ECO:0000256" key="6">
    <source>
        <dbReference type="ARBA" id="ARBA00023274"/>
    </source>
</evidence>
<evidence type="ECO:0000256" key="3">
    <source>
        <dbReference type="ARBA" id="ARBA00022946"/>
    </source>
</evidence>
<evidence type="ECO:0000256" key="5">
    <source>
        <dbReference type="ARBA" id="ARBA00023128"/>
    </source>
</evidence>
<keyword evidence="3" id="KW-0809">Transit peptide</keyword>
<sequence>MVSPLCWGCLTLLRQAPRTILPSPTAVSQAAAFHTSAAIYARVPAPRGRDSAVGYRRSTSANIKKKRKVSERARPPPVGERKALRKRIVLSNPNALEVEGMPELSEETMVDSRLRGTVVGLPVPMLDQLRAVQAFKPKQGWSIFRRPGTVLRRETLEMGRLFENISGEGEDRGVVIKRIISGQRKSGKSVHLLQAMAMGFIKKWVVFTVPEAGELVSATNSYAPLSDENPHLYVQNEATAALLSRTAAANKAVLSKLRVSQHHPTLSAAKPGMTLEDLAKIGVQDPASAWTVFQALWLELTSTSAVPGLEKNFTPRPPILVTVDGLAHWMTHSKYRSAQFEPIHAHDLVFVRHFLSLLKPGQDKPTLPNGGALLYATSTTTNPPSVYSFDVALKQVAARHAGVDPSSPEFPQPEAYSKTDPRVFEALSSPKPTAAKEGMLEHQVLGGVTRDEARGFLEYFARSGLLRETINDELVGEKWTLAGGGVIGELERLGRRVRVAA</sequence>
<evidence type="ECO:0000313" key="9">
    <source>
        <dbReference type="EMBL" id="KAL2860679.1"/>
    </source>
</evidence>
<dbReference type="Pfam" id="PF10236">
    <property type="entry name" value="DAP3"/>
    <property type="match status" value="1"/>
</dbReference>
<comment type="caution">
    <text evidence="9">The sequence shown here is derived from an EMBL/GenBank/DDBJ whole genome shotgun (WGS) entry which is preliminary data.</text>
</comment>
<dbReference type="Proteomes" id="UP001610432">
    <property type="component" value="Unassembled WGS sequence"/>
</dbReference>
<comment type="subcellular location">
    <subcellularLocation>
        <location evidence="1">Mitochondrion</location>
    </subcellularLocation>
</comment>